<dbReference type="InterPro" id="IPR014054">
    <property type="entry name" value="Phage_regulatory_Rha"/>
</dbReference>
<proteinExistence type="predicted"/>
<dbReference type="EMBL" id="NGKA01000010">
    <property type="protein sequence ID" value="RSU11553.1"/>
    <property type="molecule type" value="Genomic_DNA"/>
</dbReference>
<evidence type="ECO:0000313" key="1">
    <source>
        <dbReference type="EMBL" id="RSU11553.1"/>
    </source>
</evidence>
<protein>
    <submittedName>
        <fullName evidence="1">Transcriptional regulator</fullName>
    </submittedName>
</protein>
<evidence type="ECO:0000313" key="2">
    <source>
        <dbReference type="Proteomes" id="UP000287605"/>
    </source>
</evidence>
<dbReference type="AlphaFoldDB" id="A0A430AU23"/>
<sequence length="228" mass="26399">MLDLVFTESNKLDEEPFTTSLIISQYAEVEHRAIRQLANKYKEKLIEMGRITFEMQPLETNGGLQKIKNFKLNEIQATFIITLLKNTEPVVHFKAELAKQFYLMKQELIERQLQRKSGKVVRLSMTDEIKRAGFTKPYHYSNFTRLAYKSAIGFSSTEIKKARNIPKGGIIVDFLTADELQAVNEREQQIATLLSLGLDYRQIQKILDNQGVIYQTTLTIKKKEEMLC</sequence>
<comment type="caution">
    <text evidence="1">The sequence shown here is derived from an EMBL/GenBank/DDBJ whole genome shotgun (WGS) entry which is preliminary data.</text>
</comment>
<accession>A0A430AU23</accession>
<dbReference type="Pfam" id="PF09669">
    <property type="entry name" value="Phage_pRha"/>
    <property type="match status" value="1"/>
</dbReference>
<dbReference type="RefSeq" id="WP_126809178.1">
    <property type="nucleotide sequence ID" value="NZ_NGKA01000010.1"/>
</dbReference>
<gene>
    <name evidence="1" type="ORF">CBF29_07680</name>
</gene>
<reference evidence="1 2" key="1">
    <citation type="submission" date="2017-05" db="EMBL/GenBank/DDBJ databases">
        <title>Vagococcus spp. assemblies.</title>
        <authorList>
            <person name="Gulvik C.A."/>
        </authorList>
    </citation>
    <scope>NUCLEOTIDE SEQUENCE [LARGE SCALE GENOMIC DNA]</scope>
    <source>
        <strain evidence="1 2">CCUG 51432</strain>
    </source>
</reference>
<keyword evidence="2" id="KW-1185">Reference proteome</keyword>
<dbReference type="Proteomes" id="UP000287605">
    <property type="component" value="Unassembled WGS sequence"/>
</dbReference>
<dbReference type="OrthoDB" id="2233792at2"/>
<organism evidence="1 2">
    <name type="scientific">Vagococcus elongatus</name>
    <dbReference type="NCBI Taxonomy" id="180344"/>
    <lineage>
        <taxon>Bacteria</taxon>
        <taxon>Bacillati</taxon>
        <taxon>Bacillota</taxon>
        <taxon>Bacilli</taxon>
        <taxon>Lactobacillales</taxon>
        <taxon>Enterococcaceae</taxon>
        <taxon>Vagococcus</taxon>
    </lineage>
</organism>
<name>A0A430AU23_9ENTE</name>